<feature type="domain" description="DUF5808" evidence="2">
    <location>
        <begin position="322"/>
        <end position="347"/>
    </location>
</feature>
<dbReference type="PANTHER" id="PTHR37810:SF9">
    <property type="entry name" value="MEMBRANE PROTEIN"/>
    <property type="match status" value="1"/>
</dbReference>
<name>A0A9X1WTX2_9BACL</name>
<evidence type="ECO:0000313" key="4">
    <source>
        <dbReference type="Proteomes" id="UP001139347"/>
    </source>
</evidence>
<proteinExistence type="predicted"/>
<organism evidence="3 4">
    <name type="scientific">Paenibacillus mangrovi</name>
    <dbReference type="NCBI Taxonomy" id="2931978"/>
    <lineage>
        <taxon>Bacteria</taxon>
        <taxon>Bacillati</taxon>
        <taxon>Bacillota</taxon>
        <taxon>Bacilli</taxon>
        <taxon>Bacillales</taxon>
        <taxon>Paenibacillaceae</taxon>
        <taxon>Paenibacillus</taxon>
    </lineage>
</organism>
<evidence type="ECO:0000259" key="2">
    <source>
        <dbReference type="Pfam" id="PF19124"/>
    </source>
</evidence>
<feature type="transmembrane region" description="Helical" evidence="1">
    <location>
        <begin position="85"/>
        <end position="105"/>
    </location>
</feature>
<feature type="transmembrane region" description="Helical" evidence="1">
    <location>
        <begin position="341"/>
        <end position="364"/>
    </location>
</feature>
<evidence type="ECO:0000256" key="1">
    <source>
        <dbReference type="SAM" id="Phobius"/>
    </source>
</evidence>
<keyword evidence="1" id="KW-0812">Transmembrane</keyword>
<dbReference type="EMBL" id="JALIRP010000003">
    <property type="protein sequence ID" value="MCJ8011749.1"/>
    <property type="molecule type" value="Genomic_DNA"/>
</dbReference>
<keyword evidence="1" id="KW-1133">Transmembrane helix</keyword>
<dbReference type="InterPro" id="IPR043831">
    <property type="entry name" value="DUF5808"/>
</dbReference>
<feature type="transmembrane region" description="Helical" evidence="1">
    <location>
        <begin position="54"/>
        <end position="73"/>
    </location>
</feature>
<protein>
    <submittedName>
        <fullName evidence="3">DUF5808 domain-containing protein</fullName>
    </submittedName>
</protein>
<dbReference type="GO" id="GO:0009636">
    <property type="term" value="P:response to toxic substance"/>
    <property type="evidence" value="ECO:0007669"/>
    <property type="project" value="TreeGrafter"/>
</dbReference>
<feature type="transmembrane region" description="Helical" evidence="1">
    <location>
        <begin position="6"/>
        <end position="26"/>
    </location>
</feature>
<feature type="transmembrane region" description="Helical" evidence="1">
    <location>
        <begin position="231"/>
        <end position="253"/>
    </location>
</feature>
<sequence>MFWISALIMVAMFIPISIMLTAMPFLTRETVSFGVSVSEEMYYSPQLRQMRRRYAWISGSLYTLLLLACLFLLLGTGEKSQPYVLTFYISVVCICSAVINLMFYLKMKKAKAAFPQASMQSGRIAVDTKFRSRKMTISNKWFLLHIGVMLVSTVLAVVYYDSFPSSLAMKFDWQGNVIRSVPKSLRTVLGLNLMQLVMIALFMFINWTILKSKQQINPDHPEQSAAQNAVFRLRWSMFNAVSGMIMVLLFSLIQLNMRYEVQGSILMIVSLLMPSLIVIMALVISLTTGQGGRRIGRPALGTGTTAINDDRYWKLGLIYFNPSDPAMFIEKRMGIGWTINFARPAAWLIIVGILVIVTAAGFIVS</sequence>
<dbReference type="Pfam" id="PF19124">
    <property type="entry name" value="DUF5808"/>
    <property type="match status" value="1"/>
</dbReference>
<dbReference type="InterPro" id="IPR014574">
    <property type="entry name" value="UCP032908"/>
</dbReference>
<dbReference type="PANTHER" id="PTHR37810">
    <property type="entry name" value="IMMUNITY PROTEIN SDPI"/>
    <property type="match status" value="1"/>
</dbReference>
<dbReference type="AlphaFoldDB" id="A0A9X1WTX2"/>
<accession>A0A9X1WTX2</accession>
<feature type="transmembrane region" description="Helical" evidence="1">
    <location>
        <begin position="189"/>
        <end position="210"/>
    </location>
</feature>
<evidence type="ECO:0000313" key="3">
    <source>
        <dbReference type="EMBL" id="MCJ8011749.1"/>
    </source>
</evidence>
<feature type="transmembrane region" description="Helical" evidence="1">
    <location>
        <begin position="265"/>
        <end position="287"/>
    </location>
</feature>
<feature type="transmembrane region" description="Helical" evidence="1">
    <location>
        <begin position="141"/>
        <end position="160"/>
    </location>
</feature>
<keyword evidence="4" id="KW-1185">Reference proteome</keyword>
<keyword evidence="1" id="KW-0472">Membrane</keyword>
<dbReference type="RefSeq" id="WP_244723533.1">
    <property type="nucleotide sequence ID" value="NZ_JALIRP010000003.1"/>
</dbReference>
<comment type="caution">
    <text evidence="3">The sequence shown here is derived from an EMBL/GenBank/DDBJ whole genome shotgun (WGS) entry which is preliminary data.</text>
</comment>
<reference evidence="3" key="1">
    <citation type="submission" date="2022-04" db="EMBL/GenBank/DDBJ databases">
        <title>Paenibacillus mangrovi sp. nov., a novel endophytic bacterium isolated from bark of Kandelia candel.</title>
        <authorList>
            <person name="Tuo L."/>
        </authorList>
    </citation>
    <scope>NUCLEOTIDE SEQUENCE</scope>
    <source>
        <strain evidence="3">KQZ6P-2</strain>
    </source>
</reference>
<gene>
    <name evidence="3" type="ORF">MUG84_08340</name>
</gene>
<dbReference type="Proteomes" id="UP001139347">
    <property type="component" value="Unassembled WGS sequence"/>
</dbReference>
<dbReference type="PIRSF" id="PIRSF032908">
    <property type="entry name" value="UCP032908"/>
    <property type="match status" value="1"/>
</dbReference>